<dbReference type="GO" id="GO:0006457">
    <property type="term" value="P:protein folding"/>
    <property type="evidence" value="ECO:0007669"/>
    <property type="project" value="UniProtKB-UniRule"/>
</dbReference>
<feature type="binding site" evidence="1">
    <location>
        <position position="97"/>
    </location>
    <ligand>
        <name>Zn(2+)</name>
        <dbReference type="ChEBI" id="CHEBI:29105"/>
    </ligand>
</feature>
<dbReference type="Gene3D" id="6.20.220.10">
    <property type="entry name" value="ClpX chaperone, C4-type zinc finger domain"/>
    <property type="match status" value="1"/>
</dbReference>
<dbReference type="SMART" id="SM00994">
    <property type="entry name" value="zf-C4_ClpX"/>
    <property type="match status" value="1"/>
</dbReference>
<keyword evidence="1" id="KW-0143">Chaperone</keyword>
<dbReference type="Proteomes" id="UP000051660">
    <property type="component" value="Unassembled WGS sequence"/>
</dbReference>
<protein>
    <recommendedName>
        <fullName evidence="2">ClpX-type ZB domain-containing protein</fullName>
    </recommendedName>
</protein>
<sequence length="218" mass="24042">MRDFRDVKAMARSLRDALNARSVQTTHSESLELIAKAFGYDNWNILSAKIDTARPPSGWPGRLQNPASQAKLLYCSFCGKNQNEVTKLVAGPAVFICDECIDLCIDIVDAQLLRLIEGDEEGARAMSTDRLQHYVVHAEKGAERNRLALQRIASVLALHARGAAADSETSLSPSLAQLKNKSPDELRTMQAYSQAQLKSYEQALRTATVIVNERGRAD</sequence>
<dbReference type="PROSITE" id="PS51902">
    <property type="entry name" value="CLPX_ZB"/>
    <property type="match status" value="1"/>
</dbReference>
<dbReference type="SUPFAM" id="SSF57716">
    <property type="entry name" value="Glucocorticoid receptor-like (DNA-binding domain)"/>
    <property type="match status" value="1"/>
</dbReference>
<dbReference type="InterPro" id="IPR010603">
    <property type="entry name" value="Znf_CppX_C4"/>
</dbReference>
<accession>A0A0R3N2K0</accession>
<evidence type="ECO:0000313" key="3">
    <source>
        <dbReference type="EMBL" id="KRR26379.1"/>
    </source>
</evidence>
<dbReference type="AlphaFoldDB" id="A0A0R3N2K0"/>
<comment type="caution">
    <text evidence="3">The sequence shown here is derived from an EMBL/GenBank/DDBJ whole genome shotgun (WGS) entry which is preliminary data.</text>
</comment>
<gene>
    <name evidence="3" type="ORF">CQ14_02455</name>
</gene>
<evidence type="ECO:0000256" key="1">
    <source>
        <dbReference type="PROSITE-ProRule" id="PRU01250"/>
    </source>
</evidence>
<dbReference type="GO" id="GO:0051082">
    <property type="term" value="F:unfolded protein binding"/>
    <property type="evidence" value="ECO:0007669"/>
    <property type="project" value="UniProtKB-UniRule"/>
</dbReference>
<keyword evidence="1" id="KW-0479">Metal-binding</keyword>
<dbReference type="InterPro" id="IPR045517">
    <property type="entry name" value="Glyoxalase_8"/>
</dbReference>
<name>A0A0R3N2K0_9BRAD</name>
<dbReference type="InterPro" id="IPR038366">
    <property type="entry name" value="Znf_CppX_C4_sf"/>
</dbReference>
<dbReference type="GO" id="GO:0046983">
    <property type="term" value="F:protein dimerization activity"/>
    <property type="evidence" value="ECO:0007669"/>
    <property type="project" value="UniProtKB-UniRule"/>
</dbReference>
<dbReference type="GO" id="GO:0008270">
    <property type="term" value="F:zinc ion binding"/>
    <property type="evidence" value="ECO:0007669"/>
    <property type="project" value="UniProtKB-UniRule"/>
</dbReference>
<proteinExistence type="inferred from homology"/>
<feature type="binding site" evidence="1">
    <location>
        <position position="100"/>
    </location>
    <ligand>
        <name>Zn(2+)</name>
        <dbReference type="ChEBI" id="CHEBI:29105"/>
    </ligand>
</feature>
<dbReference type="Pfam" id="PF20066">
    <property type="entry name" value="Glyoxalase_8"/>
    <property type="match status" value="1"/>
</dbReference>
<keyword evidence="1" id="KW-0862">Zinc</keyword>
<feature type="domain" description="ClpX-type ZB" evidence="2">
    <location>
        <begin position="62"/>
        <end position="116"/>
    </location>
</feature>
<dbReference type="EMBL" id="LLYB01000046">
    <property type="protein sequence ID" value="KRR26379.1"/>
    <property type="molecule type" value="Genomic_DNA"/>
</dbReference>
<reference evidence="3 4" key="1">
    <citation type="submission" date="2014-03" db="EMBL/GenBank/DDBJ databases">
        <title>Bradyrhizobium valentinum sp. nov., isolated from effective nodules of Lupinus mariae-josephae, a lupine endemic of basic-lime soils in Eastern Spain.</title>
        <authorList>
            <person name="Duran D."/>
            <person name="Rey L."/>
            <person name="Navarro A."/>
            <person name="Busquets A."/>
            <person name="Imperial J."/>
            <person name="Ruiz-Argueso T."/>
        </authorList>
    </citation>
    <scope>NUCLEOTIDE SEQUENCE [LARGE SCALE GENOMIC DNA]</scope>
    <source>
        <strain evidence="3 4">CCBAU 23086</strain>
    </source>
</reference>
<feature type="binding site" evidence="1">
    <location>
        <position position="78"/>
    </location>
    <ligand>
        <name>Zn(2+)</name>
        <dbReference type="ChEBI" id="CHEBI:29105"/>
    </ligand>
</feature>
<dbReference type="Pfam" id="PF06689">
    <property type="entry name" value="zf-C4_ClpX"/>
    <property type="match status" value="1"/>
</dbReference>
<evidence type="ECO:0000259" key="2">
    <source>
        <dbReference type="PROSITE" id="PS51902"/>
    </source>
</evidence>
<feature type="binding site" evidence="1">
    <location>
        <position position="75"/>
    </location>
    <ligand>
        <name>Zn(2+)</name>
        <dbReference type="ChEBI" id="CHEBI:29105"/>
    </ligand>
</feature>
<evidence type="ECO:0000313" key="4">
    <source>
        <dbReference type="Proteomes" id="UP000051660"/>
    </source>
</evidence>
<organism evidence="3 4">
    <name type="scientific">Bradyrhizobium lablabi</name>
    <dbReference type="NCBI Taxonomy" id="722472"/>
    <lineage>
        <taxon>Bacteria</taxon>
        <taxon>Pseudomonadati</taxon>
        <taxon>Pseudomonadota</taxon>
        <taxon>Alphaproteobacteria</taxon>
        <taxon>Hyphomicrobiales</taxon>
        <taxon>Nitrobacteraceae</taxon>
        <taxon>Bradyrhizobium</taxon>
    </lineage>
</organism>
<dbReference type="InterPro" id="IPR059188">
    <property type="entry name" value="Znf_CLPX-like"/>
</dbReference>
<comment type="similarity">
    <text evidence="1">Belongs to the ClpX chaperone family.</text>
</comment>